<gene>
    <name evidence="2" type="ORF">Acr_10g0004210</name>
</gene>
<protein>
    <submittedName>
        <fullName evidence="2">Uncharacterized protein</fullName>
    </submittedName>
</protein>
<dbReference type="EMBL" id="BJWL01000010">
    <property type="protein sequence ID" value="GFY95036.1"/>
    <property type="molecule type" value="Genomic_DNA"/>
</dbReference>
<keyword evidence="3" id="KW-1185">Reference proteome</keyword>
<dbReference type="Proteomes" id="UP000585474">
    <property type="component" value="Unassembled WGS sequence"/>
</dbReference>
<keyword evidence="1" id="KW-0812">Transmembrane</keyword>
<comment type="caution">
    <text evidence="2">The sequence shown here is derived from an EMBL/GenBank/DDBJ whole genome shotgun (WGS) entry which is preliminary data.</text>
</comment>
<name>A0A7J0F9D3_9ERIC</name>
<keyword evidence="1" id="KW-1133">Transmembrane helix</keyword>
<accession>A0A7J0F9D3</accession>
<sequence length="108" mass="11739">MGLSDVYEPICAFLLHRIPLPILEQAISELLSEETHLGLILTSHVEPLLLSLVPELVAPLIVLEVLQPLVLSPLVRSLSIMSVPFVILLIIACLHVLFRFASIVASGA</sequence>
<reference evidence="2 3" key="1">
    <citation type="submission" date="2019-07" db="EMBL/GenBank/DDBJ databases">
        <title>De Novo Assembly of kiwifruit Actinidia rufa.</title>
        <authorList>
            <person name="Sugita-Konishi S."/>
            <person name="Sato K."/>
            <person name="Mori E."/>
            <person name="Abe Y."/>
            <person name="Kisaki G."/>
            <person name="Hamano K."/>
            <person name="Suezawa K."/>
            <person name="Otani M."/>
            <person name="Fukuda T."/>
            <person name="Manabe T."/>
            <person name="Gomi K."/>
            <person name="Tabuchi M."/>
            <person name="Akimitsu K."/>
            <person name="Kataoka I."/>
        </authorList>
    </citation>
    <scope>NUCLEOTIDE SEQUENCE [LARGE SCALE GENOMIC DNA]</scope>
    <source>
        <strain evidence="3">cv. Fuchu</strain>
    </source>
</reference>
<evidence type="ECO:0000313" key="3">
    <source>
        <dbReference type="Proteomes" id="UP000585474"/>
    </source>
</evidence>
<organism evidence="2 3">
    <name type="scientific">Actinidia rufa</name>
    <dbReference type="NCBI Taxonomy" id="165716"/>
    <lineage>
        <taxon>Eukaryota</taxon>
        <taxon>Viridiplantae</taxon>
        <taxon>Streptophyta</taxon>
        <taxon>Embryophyta</taxon>
        <taxon>Tracheophyta</taxon>
        <taxon>Spermatophyta</taxon>
        <taxon>Magnoliopsida</taxon>
        <taxon>eudicotyledons</taxon>
        <taxon>Gunneridae</taxon>
        <taxon>Pentapetalae</taxon>
        <taxon>asterids</taxon>
        <taxon>Ericales</taxon>
        <taxon>Actinidiaceae</taxon>
        <taxon>Actinidia</taxon>
    </lineage>
</organism>
<feature type="transmembrane region" description="Helical" evidence="1">
    <location>
        <begin position="78"/>
        <end position="98"/>
    </location>
</feature>
<keyword evidence="1" id="KW-0472">Membrane</keyword>
<proteinExistence type="predicted"/>
<dbReference type="OrthoDB" id="1706811at2759"/>
<evidence type="ECO:0000256" key="1">
    <source>
        <dbReference type="SAM" id="Phobius"/>
    </source>
</evidence>
<evidence type="ECO:0000313" key="2">
    <source>
        <dbReference type="EMBL" id="GFY95036.1"/>
    </source>
</evidence>
<dbReference type="AlphaFoldDB" id="A0A7J0F9D3"/>